<dbReference type="GO" id="GO:0015267">
    <property type="term" value="F:channel activity"/>
    <property type="evidence" value="ECO:0007669"/>
    <property type="project" value="InterPro"/>
</dbReference>
<dbReference type="RefSeq" id="XP_051859734.1">
    <property type="nucleotide sequence ID" value="XM_052003774.1"/>
</dbReference>
<dbReference type="PANTHER" id="PTHR19139">
    <property type="entry name" value="AQUAPORIN TRANSPORTER"/>
    <property type="match status" value="1"/>
</dbReference>
<feature type="transmembrane region" description="Helical" evidence="8">
    <location>
        <begin position="21"/>
        <end position="39"/>
    </location>
</feature>
<dbReference type="GeneID" id="117568193"/>
<comment type="similarity">
    <text evidence="2 7">Belongs to the MIP/aquaporin (TC 1.A.8) family.</text>
</comment>
<dbReference type="GO" id="GO:0005886">
    <property type="term" value="C:plasma membrane"/>
    <property type="evidence" value="ECO:0007669"/>
    <property type="project" value="TreeGrafter"/>
</dbReference>
<dbReference type="InterPro" id="IPR034294">
    <property type="entry name" value="Aquaporin_transptr"/>
</dbReference>
<accession>A0A6P8Y820</accession>
<dbReference type="SUPFAM" id="SSF81338">
    <property type="entry name" value="Aquaporin-like"/>
    <property type="match status" value="1"/>
</dbReference>
<feature type="transmembrane region" description="Helical" evidence="8">
    <location>
        <begin position="87"/>
        <end position="108"/>
    </location>
</feature>
<gene>
    <name evidence="10 11" type="primary">LOC117568193</name>
</gene>
<protein>
    <submittedName>
        <fullName evidence="10 11">Aquaporin-like</fullName>
    </submittedName>
</protein>
<dbReference type="InterPro" id="IPR023271">
    <property type="entry name" value="Aquaporin-like"/>
</dbReference>
<dbReference type="RefSeq" id="XP_034104542.1">
    <property type="nucleotide sequence ID" value="XM_034248651.2"/>
</dbReference>
<evidence type="ECO:0000256" key="6">
    <source>
        <dbReference type="ARBA" id="ARBA00023136"/>
    </source>
</evidence>
<keyword evidence="6 8" id="KW-0472">Membrane</keyword>
<sequence length="245" mass="26588">MAGKIKAKEIIRKACIVLGEMIATMILVWLGCMGCVSSPNYSNSHLQACLTFGFVVFIAIQCFGCISGAHINPAVTLAFYIYEMISLPMAIAYFFAQLIGAVLGYGLLKASLPYADLYSVNTPSGVCITTLGKGIPIWQGVLIEFVITSILIMVCCAVWDPRNAKFGDSVSLRFGIAVGCLALAAGPFTGASMNPARTFGPAVWNNFWEYHWIYWVSPMVSSAGTAFLWKYAFKPTGEKPEEDEA</sequence>
<dbReference type="InterPro" id="IPR000425">
    <property type="entry name" value="MIP"/>
</dbReference>
<evidence type="ECO:0000313" key="9">
    <source>
        <dbReference type="Proteomes" id="UP000515160"/>
    </source>
</evidence>
<organism evidence="9 10">
    <name type="scientific">Drosophila albomicans</name>
    <name type="common">Fruit fly</name>
    <dbReference type="NCBI Taxonomy" id="7291"/>
    <lineage>
        <taxon>Eukaryota</taxon>
        <taxon>Metazoa</taxon>
        <taxon>Ecdysozoa</taxon>
        <taxon>Arthropoda</taxon>
        <taxon>Hexapoda</taxon>
        <taxon>Insecta</taxon>
        <taxon>Pterygota</taxon>
        <taxon>Neoptera</taxon>
        <taxon>Endopterygota</taxon>
        <taxon>Diptera</taxon>
        <taxon>Brachycera</taxon>
        <taxon>Muscomorpha</taxon>
        <taxon>Ephydroidea</taxon>
        <taxon>Drosophilidae</taxon>
        <taxon>Drosophila</taxon>
    </lineage>
</organism>
<comment type="subcellular location">
    <subcellularLocation>
        <location evidence="1">Membrane</location>
        <topology evidence="1">Multi-pass membrane protein</topology>
    </subcellularLocation>
</comment>
<dbReference type="AlphaFoldDB" id="A0A6P8Y820"/>
<keyword evidence="5 8" id="KW-1133">Transmembrane helix</keyword>
<dbReference type="InterPro" id="IPR022357">
    <property type="entry name" value="MIP_CS"/>
</dbReference>
<dbReference type="OrthoDB" id="3222at2759"/>
<proteinExistence type="inferred from homology"/>
<dbReference type="PANTHER" id="PTHR19139:SF270">
    <property type="entry name" value="ENTOMOGLYCEROPORIN 1-RELATED"/>
    <property type="match status" value="1"/>
</dbReference>
<feature type="transmembrane region" description="Helical" evidence="8">
    <location>
        <begin position="212"/>
        <end position="229"/>
    </location>
</feature>
<dbReference type="PROSITE" id="PS00221">
    <property type="entry name" value="MIP"/>
    <property type="match status" value="1"/>
</dbReference>
<evidence type="ECO:0000256" key="2">
    <source>
        <dbReference type="ARBA" id="ARBA00006175"/>
    </source>
</evidence>
<feature type="transmembrane region" description="Helical" evidence="8">
    <location>
        <begin position="137"/>
        <end position="159"/>
    </location>
</feature>
<feature type="transmembrane region" description="Helical" evidence="8">
    <location>
        <begin position="171"/>
        <end position="192"/>
    </location>
</feature>
<evidence type="ECO:0000313" key="10">
    <source>
        <dbReference type="RefSeq" id="XP_034104542.1"/>
    </source>
</evidence>
<keyword evidence="9" id="KW-1185">Reference proteome</keyword>
<evidence type="ECO:0000256" key="3">
    <source>
        <dbReference type="ARBA" id="ARBA00022448"/>
    </source>
</evidence>
<evidence type="ECO:0000256" key="1">
    <source>
        <dbReference type="ARBA" id="ARBA00004141"/>
    </source>
</evidence>
<evidence type="ECO:0000256" key="8">
    <source>
        <dbReference type="SAM" id="Phobius"/>
    </source>
</evidence>
<dbReference type="Gene3D" id="1.20.1080.10">
    <property type="entry name" value="Glycerol uptake facilitator protein"/>
    <property type="match status" value="1"/>
</dbReference>
<dbReference type="Proteomes" id="UP000515160">
    <property type="component" value="Chromosome 3"/>
</dbReference>
<dbReference type="FunFam" id="1.20.1080.10:FF:000020">
    <property type="entry name" value="Entomoglyceroporin 4, isoform A"/>
    <property type="match status" value="1"/>
</dbReference>
<dbReference type="Pfam" id="PF00230">
    <property type="entry name" value="MIP"/>
    <property type="match status" value="1"/>
</dbReference>
<reference evidence="10 11" key="1">
    <citation type="submission" date="2025-04" db="UniProtKB">
        <authorList>
            <consortium name="RefSeq"/>
        </authorList>
    </citation>
    <scope>IDENTIFICATION</scope>
    <source>
        <strain evidence="10 11">15112-1751.03</strain>
        <tissue evidence="10 11">Whole Adult</tissue>
    </source>
</reference>
<dbReference type="PROSITE" id="PS51257">
    <property type="entry name" value="PROKAR_LIPOPROTEIN"/>
    <property type="match status" value="1"/>
</dbReference>
<evidence type="ECO:0000256" key="5">
    <source>
        <dbReference type="ARBA" id="ARBA00022989"/>
    </source>
</evidence>
<evidence type="ECO:0000256" key="7">
    <source>
        <dbReference type="RuleBase" id="RU000477"/>
    </source>
</evidence>
<evidence type="ECO:0000256" key="4">
    <source>
        <dbReference type="ARBA" id="ARBA00022692"/>
    </source>
</evidence>
<keyword evidence="3 7" id="KW-0813">Transport</keyword>
<keyword evidence="4 7" id="KW-0812">Transmembrane</keyword>
<dbReference type="PRINTS" id="PR00783">
    <property type="entry name" value="MINTRINSICP"/>
</dbReference>
<evidence type="ECO:0000313" key="11">
    <source>
        <dbReference type="RefSeq" id="XP_051859734.1"/>
    </source>
</evidence>
<feature type="transmembrane region" description="Helical" evidence="8">
    <location>
        <begin position="45"/>
        <end position="66"/>
    </location>
</feature>
<name>A0A6P8Y820_DROAB</name>